<feature type="modified residue" description="4-aspartylphosphate" evidence="2">
    <location>
        <position position="68"/>
    </location>
</feature>
<feature type="domain" description="Response regulatory" evidence="3">
    <location>
        <begin position="14"/>
        <end position="134"/>
    </location>
</feature>
<dbReference type="OMA" id="TWRFERE"/>
<dbReference type="InterPro" id="IPR011006">
    <property type="entry name" value="CheY-like_superfamily"/>
</dbReference>
<name>A0A0K9PLR4_ZOSMR</name>
<protein>
    <submittedName>
        <fullName evidence="4">Response regulator 2</fullName>
    </submittedName>
</protein>
<gene>
    <name evidence="4" type="ORF">ZOSMA_202G00070</name>
</gene>
<dbReference type="InterPro" id="IPR045279">
    <property type="entry name" value="ARR-like"/>
</dbReference>
<dbReference type="AlphaFoldDB" id="A0A0K9PLR4"/>
<dbReference type="Proteomes" id="UP000036987">
    <property type="component" value="Unassembled WGS sequence"/>
</dbReference>
<evidence type="ECO:0000313" key="5">
    <source>
        <dbReference type="Proteomes" id="UP000036987"/>
    </source>
</evidence>
<keyword evidence="2" id="KW-0597">Phosphoprotein</keyword>
<keyword evidence="1" id="KW-0902">Two-component regulatory system</keyword>
<dbReference type="SUPFAM" id="SSF52172">
    <property type="entry name" value="CheY-like"/>
    <property type="match status" value="1"/>
</dbReference>
<dbReference type="EMBL" id="LFYR01000736">
    <property type="protein sequence ID" value="KMZ69921.1"/>
    <property type="molecule type" value="Genomic_DNA"/>
</dbReference>
<sequence>MASSSIGGTGKLPHILVVDDALVQRMVTERLLKLHSFKVTTVDSGDKALELLGTWTAAMKKVDMILTDYSMPKMTGYDLLKRLKESSAFQGIPVVIMSSENTRGITRCLEEGAIDFMIKPLQNSDVQRLYTHFNHHLQIKLE</sequence>
<dbReference type="PROSITE" id="PS50110">
    <property type="entry name" value="RESPONSE_REGULATORY"/>
    <property type="match status" value="1"/>
</dbReference>
<evidence type="ECO:0000313" key="4">
    <source>
        <dbReference type="EMBL" id="KMZ69921.1"/>
    </source>
</evidence>
<comment type="caution">
    <text evidence="4">The sequence shown here is derived from an EMBL/GenBank/DDBJ whole genome shotgun (WGS) entry which is preliminary data.</text>
</comment>
<dbReference type="PANTHER" id="PTHR43874">
    <property type="entry name" value="TWO-COMPONENT RESPONSE REGULATOR"/>
    <property type="match status" value="1"/>
</dbReference>
<organism evidence="4 5">
    <name type="scientific">Zostera marina</name>
    <name type="common">Eelgrass</name>
    <dbReference type="NCBI Taxonomy" id="29655"/>
    <lineage>
        <taxon>Eukaryota</taxon>
        <taxon>Viridiplantae</taxon>
        <taxon>Streptophyta</taxon>
        <taxon>Embryophyta</taxon>
        <taxon>Tracheophyta</taxon>
        <taxon>Spermatophyta</taxon>
        <taxon>Magnoliopsida</taxon>
        <taxon>Liliopsida</taxon>
        <taxon>Zosteraceae</taxon>
        <taxon>Zostera</taxon>
    </lineage>
</organism>
<evidence type="ECO:0000259" key="3">
    <source>
        <dbReference type="PROSITE" id="PS50110"/>
    </source>
</evidence>
<dbReference type="InterPro" id="IPR001789">
    <property type="entry name" value="Sig_transdc_resp-reg_receiver"/>
</dbReference>
<evidence type="ECO:0000256" key="1">
    <source>
        <dbReference type="ARBA" id="ARBA00023012"/>
    </source>
</evidence>
<dbReference type="GO" id="GO:0009736">
    <property type="term" value="P:cytokinin-activated signaling pathway"/>
    <property type="evidence" value="ECO:0007669"/>
    <property type="project" value="InterPro"/>
</dbReference>
<accession>A0A0K9PLR4</accession>
<dbReference type="SMART" id="SM00448">
    <property type="entry name" value="REC"/>
    <property type="match status" value="1"/>
</dbReference>
<evidence type="ECO:0000256" key="2">
    <source>
        <dbReference type="PROSITE-ProRule" id="PRU00169"/>
    </source>
</evidence>
<keyword evidence="5" id="KW-1185">Reference proteome</keyword>
<dbReference type="PANTHER" id="PTHR43874:SF50">
    <property type="entry name" value="TWO-COMPONENT RESPONSE REGULATOR ARR3-RELATED"/>
    <property type="match status" value="1"/>
</dbReference>
<dbReference type="STRING" id="29655.A0A0K9PLR4"/>
<dbReference type="Pfam" id="PF00072">
    <property type="entry name" value="Response_reg"/>
    <property type="match status" value="1"/>
</dbReference>
<dbReference type="Gene3D" id="3.40.50.2300">
    <property type="match status" value="1"/>
</dbReference>
<proteinExistence type="predicted"/>
<dbReference type="OrthoDB" id="60033at2759"/>
<dbReference type="GO" id="GO:0000160">
    <property type="term" value="P:phosphorelay signal transduction system"/>
    <property type="evidence" value="ECO:0007669"/>
    <property type="project" value="UniProtKB-KW"/>
</dbReference>
<reference evidence="5" key="1">
    <citation type="journal article" date="2016" name="Nature">
        <title>The genome of the seagrass Zostera marina reveals angiosperm adaptation to the sea.</title>
        <authorList>
            <person name="Olsen J.L."/>
            <person name="Rouze P."/>
            <person name="Verhelst B."/>
            <person name="Lin Y.-C."/>
            <person name="Bayer T."/>
            <person name="Collen J."/>
            <person name="Dattolo E."/>
            <person name="De Paoli E."/>
            <person name="Dittami S."/>
            <person name="Maumus F."/>
            <person name="Michel G."/>
            <person name="Kersting A."/>
            <person name="Lauritano C."/>
            <person name="Lohaus R."/>
            <person name="Toepel M."/>
            <person name="Tonon T."/>
            <person name="Vanneste K."/>
            <person name="Amirebrahimi M."/>
            <person name="Brakel J."/>
            <person name="Bostroem C."/>
            <person name="Chovatia M."/>
            <person name="Grimwood J."/>
            <person name="Jenkins J.W."/>
            <person name="Jueterbock A."/>
            <person name="Mraz A."/>
            <person name="Stam W.T."/>
            <person name="Tice H."/>
            <person name="Bornberg-Bauer E."/>
            <person name="Green P.J."/>
            <person name="Pearson G.A."/>
            <person name="Procaccini G."/>
            <person name="Duarte C.M."/>
            <person name="Schmutz J."/>
            <person name="Reusch T.B.H."/>
            <person name="Van de Peer Y."/>
        </authorList>
    </citation>
    <scope>NUCLEOTIDE SEQUENCE [LARGE SCALE GENOMIC DNA]</scope>
    <source>
        <strain evidence="5">cv. Finnish</strain>
    </source>
</reference>